<dbReference type="AlphaFoldDB" id="A0AAJ0F939"/>
<keyword evidence="3" id="KW-0723">Serine/threonine-protein kinase</keyword>
<evidence type="ECO:0000256" key="7">
    <source>
        <dbReference type="SAM" id="Coils"/>
    </source>
</evidence>
<evidence type="ECO:0000256" key="2">
    <source>
        <dbReference type="ARBA" id="ARBA00022525"/>
    </source>
</evidence>
<dbReference type="GO" id="GO:0005524">
    <property type="term" value="F:ATP binding"/>
    <property type="evidence" value="ECO:0007669"/>
    <property type="project" value="InterPro"/>
</dbReference>
<keyword evidence="7" id="KW-0175">Coiled coil</keyword>
<dbReference type="SUPFAM" id="SSF53300">
    <property type="entry name" value="vWA-like"/>
    <property type="match status" value="1"/>
</dbReference>
<dbReference type="Gene3D" id="3.30.200.20">
    <property type="entry name" value="Phosphorylase Kinase, domain 1"/>
    <property type="match status" value="1"/>
</dbReference>
<evidence type="ECO:0000256" key="1">
    <source>
        <dbReference type="ARBA" id="ARBA00004613"/>
    </source>
</evidence>
<comment type="subcellular location">
    <subcellularLocation>
        <location evidence="1">Secreted</location>
    </subcellularLocation>
</comment>
<dbReference type="CDD" id="cd04515">
    <property type="entry name" value="Alpha_kinase"/>
    <property type="match status" value="1"/>
</dbReference>
<evidence type="ECO:0000256" key="6">
    <source>
        <dbReference type="ARBA" id="ARBA00022777"/>
    </source>
</evidence>
<dbReference type="PANTHER" id="PTHR47763">
    <property type="entry name" value="ALPHA-PROTEIN KINASE VWKA"/>
    <property type="match status" value="1"/>
</dbReference>
<dbReference type="InterPro" id="IPR011009">
    <property type="entry name" value="Kinase-like_dom_sf"/>
</dbReference>
<dbReference type="PANTHER" id="PTHR47763:SF4">
    <property type="entry name" value="ALPHA-PROTEIN KINASE VWKA"/>
    <property type="match status" value="1"/>
</dbReference>
<reference evidence="11" key="1">
    <citation type="submission" date="2023-06" db="EMBL/GenBank/DDBJ databases">
        <title>Genome-scale phylogeny and comparative genomics of the fungal order Sordariales.</title>
        <authorList>
            <consortium name="Lawrence Berkeley National Laboratory"/>
            <person name="Hensen N."/>
            <person name="Bonometti L."/>
            <person name="Westerberg I."/>
            <person name="Brannstrom I.O."/>
            <person name="Guillou S."/>
            <person name="Cros-Aarteil S."/>
            <person name="Calhoun S."/>
            <person name="Haridas S."/>
            <person name="Kuo A."/>
            <person name="Mondo S."/>
            <person name="Pangilinan J."/>
            <person name="Riley R."/>
            <person name="Labutti K."/>
            <person name="Andreopoulos B."/>
            <person name="Lipzen A."/>
            <person name="Chen C."/>
            <person name="Yanf M."/>
            <person name="Daum C."/>
            <person name="Ng V."/>
            <person name="Clum A."/>
            <person name="Steindorff A."/>
            <person name="Ohm R."/>
            <person name="Martin F."/>
            <person name="Silar P."/>
            <person name="Natvig D."/>
            <person name="Lalanne C."/>
            <person name="Gautier V."/>
            <person name="Ament-Velasquez S.L."/>
            <person name="Kruys A."/>
            <person name="Hutchinson M.I."/>
            <person name="Powell A.J."/>
            <person name="Barry K."/>
            <person name="Miller A.N."/>
            <person name="Grigoriev I.V."/>
            <person name="Debuchy R."/>
            <person name="Gladieux P."/>
            <person name="Thoren M.H."/>
            <person name="Johannesson H."/>
        </authorList>
    </citation>
    <scope>NUCLEOTIDE SEQUENCE</scope>
    <source>
        <strain evidence="11">PSN4</strain>
    </source>
</reference>
<evidence type="ECO:0000256" key="4">
    <source>
        <dbReference type="ARBA" id="ARBA00022679"/>
    </source>
</evidence>
<dbReference type="InterPro" id="IPR056861">
    <property type="entry name" value="HMCN1-like_VWA"/>
</dbReference>
<feature type="region of interest" description="Disordered" evidence="8">
    <location>
        <begin position="1"/>
        <end position="69"/>
    </location>
</feature>
<dbReference type="InterPro" id="IPR002035">
    <property type="entry name" value="VWF_A"/>
</dbReference>
<evidence type="ECO:0008006" key="13">
    <source>
        <dbReference type="Google" id="ProtNLM"/>
    </source>
</evidence>
<dbReference type="SMART" id="SM00327">
    <property type="entry name" value="VWA"/>
    <property type="match status" value="1"/>
</dbReference>
<keyword evidence="4" id="KW-0808">Transferase</keyword>
<feature type="compositionally biased region" description="Low complexity" evidence="8">
    <location>
        <begin position="31"/>
        <end position="59"/>
    </location>
</feature>
<feature type="domain" description="VWFA" evidence="9">
    <location>
        <begin position="158"/>
        <end position="238"/>
    </location>
</feature>
<dbReference type="Gene3D" id="3.20.200.10">
    <property type="entry name" value="MHCK/EF2 kinase"/>
    <property type="match status" value="1"/>
</dbReference>
<feature type="region of interest" description="Disordered" evidence="8">
    <location>
        <begin position="444"/>
        <end position="466"/>
    </location>
</feature>
<evidence type="ECO:0000313" key="11">
    <source>
        <dbReference type="EMBL" id="KAK1752775.1"/>
    </source>
</evidence>
<dbReference type="InterPro" id="IPR036465">
    <property type="entry name" value="vWFA_dom_sf"/>
</dbReference>
<dbReference type="InterPro" id="IPR052969">
    <property type="entry name" value="Thr-specific_kinase-like"/>
</dbReference>
<name>A0AAJ0F939_9PEZI</name>
<evidence type="ECO:0000259" key="10">
    <source>
        <dbReference type="PROSITE" id="PS51158"/>
    </source>
</evidence>
<dbReference type="CDD" id="cd00198">
    <property type="entry name" value="vWFA"/>
    <property type="match status" value="1"/>
</dbReference>
<accession>A0AAJ0F939</accession>
<dbReference type="GO" id="GO:0004674">
    <property type="term" value="F:protein serine/threonine kinase activity"/>
    <property type="evidence" value="ECO:0007669"/>
    <property type="project" value="UniProtKB-KW"/>
</dbReference>
<organism evidence="11 12">
    <name type="scientific">Echria macrotheca</name>
    <dbReference type="NCBI Taxonomy" id="438768"/>
    <lineage>
        <taxon>Eukaryota</taxon>
        <taxon>Fungi</taxon>
        <taxon>Dikarya</taxon>
        <taxon>Ascomycota</taxon>
        <taxon>Pezizomycotina</taxon>
        <taxon>Sordariomycetes</taxon>
        <taxon>Sordariomycetidae</taxon>
        <taxon>Sordariales</taxon>
        <taxon>Schizotheciaceae</taxon>
        <taxon>Echria</taxon>
    </lineage>
</organism>
<dbReference type="PROSITE" id="PS51158">
    <property type="entry name" value="ALPHA_KINASE"/>
    <property type="match status" value="1"/>
</dbReference>
<sequence length="835" mass="91667">MAPDMGQPRSPSAGVPAPMVSSSEKTTIPPSRASSSSFSSLGKPFSRRSSSSSFTLISKPARHETHTPSARVGLGARLASLLFCRPIGGEPEPEATELEKTTAEEEDEMRELALRIKTAQAEGEDVRALQLQYDTMVANASALPRRTDSLFRKACSTDLLFLIDTTGSMMSYIQAAKNQVRSIVTDIKEAFSHDADVRIAVVGYKDHGDHNSIQFLDFTPSADKVKSFLDSLKASGGGDPPEDVLGGINKALNASWRQRTRCIVHIADAPPHGIHTMSSSNDRYAEPGSEPHHLRHEPLLKKMVDMNINYCLLRINSSTDWMACVFLQEYVAAGAQDCKLRENNYYTRRASTAIQAAAQNSAMRTGKARTAVSFEEHQLGTSYSALRHLVVRSVTTSASRTASLMSASSGSDGFCEYTPSSTRSKTSRGVRKLGLQMKAIREDESDDVALTNEKGSDETKLDTSPPLWSEPSFLDETFKVEAFYVSSDASLDDMISSDKGMPLAVTDLTLHTHSQPFAQGSQRIASYARTDSSTTPMVVKSLKRPACGERNLRRRMADFADEVRGQALCKAFALEFNRLVEAPEFAIDFVASVCVADSVVSSKRAGRELGAPRLLEPFLSGEFVKYNSNSGYVNMGGFLEPLSTSKAHMAAQAFSHFTYERSGGRMLVCDLQGVGNQLTDPAIHTADRNRFKLVVTNLGEAGIKFFFATHLCNSVCGKLGLKTRRAGADDNVEFKKWTAKDKPKDSDEMIYCDNILCRKILMTSDEVTEFAEREGKWCDTCWPQLEATNTTVRCEAEGDPHEFAVSKFYCEATGKKFSTICEMHPAGKDNETTPW</sequence>
<keyword evidence="6" id="KW-0418">Kinase</keyword>
<feature type="compositionally biased region" description="Polar residues" evidence="8">
    <location>
        <begin position="20"/>
        <end position="29"/>
    </location>
</feature>
<feature type="coiled-coil region" evidence="7">
    <location>
        <begin position="95"/>
        <end position="122"/>
    </location>
</feature>
<keyword evidence="5" id="KW-0732">Signal</keyword>
<dbReference type="Gene3D" id="3.40.50.410">
    <property type="entry name" value="von Willebrand factor, type A domain"/>
    <property type="match status" value="1"/>
</dbReference>
<protein>
    <recommendedName>
        <fullName evidence="13">Alpha-type protein kinase domain-containing protein</fullName>
    </recommendedName>
</protein>
<dbReference type="PROSITE" id="PS50234">
    <property type="entry name" value="VWFA"/>
    <property type="match status" value="1"/>
</dbReference>
<dbReference type="Pfam" id="PF02816">
    <property type="entry name" value="Alpha_kinase"/>
    <property type="match status" value="1"/>
</dbReference>
<dbReference type="SMART" id="SM00811">
    <property type="entry name" value="Alpha_kinase"/>
    <property type="match status" value="1"/>
</dbReference>
<keyword evidence="2" id="KW-0964">Secreted</keyword>
<dbReference type="SUPFAM" id="SSF56112">
    <property type="entry name" value="Protein kinase-like (PK-like)"/>
    <property type="match status" value="1"/>
</dbReference>
<comment type="caution">
    <text evidence="11">The sequence shown here is derived from an EMBL/GenBank/DDBJ whole genome shotgun (WGS) entry which is preliminary data.</text>
</comment>
<keyword evidence="12" id="KW-1185">Reference proteome</keyword>
<proteinExistence type="predicted"/>
<gene>
    <name evidence="11" type="ORF">QBC47DRAFT_389247</name>
</gene>
<evidence type="ECO:0000259" key="9">
    <source>
        <dbReference type="PROSITE" id="PS50234"/>
    </source>
</evidence>
<feature type="domain" description="Alpha-type protein kinase" evidence="10">
    <location>
        <begin position="460"/>
        <end position="724"/>
    </location>
</feature>
<evidence type="ECO:0000313" key="12">
    <source>
        <dbReference type="Proteomes" id="UP001239445"/>
    </source>
</evidence>
<dbReference type="Pfam" id="PF25106">
    <property type="entry name" value="VWA_4"/>
    <property type="match status" value="1"/>
</dbReference>
<dbReference type="Proteomes" id="UP001239445">
    <property type="component" value="Unassembled WGS sequence"/>
</dbReference>
<evidence type="ECO:0000256" key="5">
    <source>
        <dbReference type="ARBA" id="ARBA00022729"/>
    </source>
</evidence>
<dbReference type="EMBL" id="MU839839">
    <property type="protein sequence ID" value="KAK1752775.1"/>
    <property type="molecule type" value="Genomic_DNA"/>
</dbReference>
<evidence type="ECO:0000256" key="8">
    <source>
        <dbReference type="SAM" id="MobiDB-lite"/>
    </source>
</evidence>
<dbReference type="InterPro" id="IPR004166">
    <property type="entry name" value="a-kinase_dom"/>
</dbReference>
<evidence type="ECO:0000256" key="3">
    <source>
        <dbReference type="ARBA" id="ARBA00022527"/>
    </source>
</evidence>